<protein>
    <submittedName>
        <fullName evidence="1">Uncharacterized protein</fullName>
    </submittedName>
</protein>
<sequence length="306" mass="34816">MEVKHQPDSSNSVQMGIKHKQGMPMQSQFEQAILDVYDFCMKEKEAGVPIIPLSHFAKRVTEMLKISDSSVKRVLKKRENGIPLAPLKRKRNRKSPITDVDEFTRDAIARKIHAYSYQDKQFTMGAFLEECKADLGFRGCEKSLRRILEKQLGFEFKKVDNKLKIEQKKVKKVKVKGETPAKTTRKTKAAKGSPVSVSIQTQTVNQPAQTIPVLDITMGHRANNTMEDMTTMHSIPVHRVLMEDATIQHRPHPGEHMGMTGLVAPRANVIENMAIAHRANDIVIQPHQRIGEMSVINDYRPKQEKY</sequence>
<organism evidence="1">
    <name type="scientific">Menopon gallinae</name>
    <name type="common">poultry shaft louse</name>
    <dbReference type="NCBI Taxonomy" id="328185"/>
    <lineage>
        <taxon>Eukaryota</taxon>
        <taxon>Metazoa</taxon>
        <taxon>Ecdysozoa</taxon>
        <taxon>Arthropoda</taxon>
        <taxon>Hexapoda</taxon>
        <taxon>Insecta</taxon>
        <taxon>Pterygota</taxon>
        <taxon>Neoptera</taxon>
        <taxon>Paraneoptera</taxon>
        <taxon>Psocodea</taxon>
        <taxon>Troctomorpha</taxon>
        <taxon>Phthiraptera</taxon>
        <taxon>Amblycera</taxon>
        <taxon>Menoponidae</taxon>
        <taxon>Menopon</taxon>
    </lineage>
</organism>
<name>A0AAW2HW02_9NEOP</name>
<gene>
    <name evidence="1" type="ORF">PYX00_006663</name>
</gene>
<reference evidence="1" key="1">
    <citation type="journal article" date="2024" name="Gigascience">
        <title>Chromosome-level genome of the poultry shaft louse Menopon gallinae provides insight into the host-switching and adaptive evolution of parasitic lice.</title>
        <authorList>
            <person name="Xu Y."/>
            <person name="Ma L."/>
            <person name="Liu S."/>
            <person name="Liang Y."/>
            <person name="Liu Q."/>
            <person name="He Z."/>
            <person name="Tian L."/>
            <person name="Duan Y."/>
            <person name="Cai W."/>
            <person name="Li H."/>
            <person name="Song F."/>
        </authorList>
    </citation>
    <scope>NUCLEOTIDE SEQUENCE</scope>
    <source>
        <strain evidence="1">Cailab_2023a</strain>
    </source>
</reference>
<evidence type="ECO:0000313" key="1">
    <source>
        <dbReference type="EMBL" id="KAL0274182.1"/>
    </source>
</evidence>
<dbReference type="AlphaFoldDB" id="A0AAW2HW02"/>
<comment type="caution">
    <text evidence="1">The sequence shown here is derived from an EMBL/GenBank/DDBJ whole genome shotgun (WGS) entry which is preliminary data.</text>
</comment>
<dbReference type="EMBL" id="JARGDH010000003">
    <property type="protein sequence ID" value="KAL0274182.1"/>
    <property type="molecule type" value="Genomic_DNA"/>
</dbReference>
<accession>A0AAW2HW02</accession>
<proteinExistence type="predicted"/>